<evidence type="ECO:0000256" key="8">
    <source>
        <dbReference type="ARBA" id="ARBA00023242"/>
    </source>
</evidence>
<evidence type="ECO:0000256" key="10">
    <source>
        <dbReference type="PROSITE-ProRule" id="PRU00649"/>
    </source>
</evidence>
<evidence type="ECO:0000256" key="12">
    <source>
        <dbReference type="SAM" id="MobiDB-lite"/>
    </source>
</evidence>
<keyword evidence="4 11" id="KW-0547">Nucleotide-binding</keyword>
<keyword evidence="5 11" id="KW-0418">Kinase</keyword>
<dbReference type="InterPro" id="IPR003617">
    <property type="entry name" value="TFIIS/CRSP70_N_sub"/>
</dbReference>
<dbReference type="AlphaFoldDB" id="D8LL33"/>
<dbReference type="SUPFAM" id="SSF47676">
    <property type="entry name" value="Conserved domain common to transcription factors TFIIS, elongin A, CRSP70"/>
    <property type="match status" value="1"/>
</dbReference>
<evidence type="ECO:0000256" key="7">
    <source>
        <dbReference type="ARBA" id="ARBA00023128"/>
    </source>
</evidence>
<evidence type="ECO:0000256" key="3">
    <source>
        <dbReference type="ARBA" id="ARBA00022679"/>
    </source>
</evidence>
<dbReference type="SUPFAM" id="SSF55874">
    <property type="entry name" value="ATPase domain of HSP90 chaperone/DNA topoisomerase II/histidine kinase"/>
    <property type="match status" value="1"/>
</dbReference>
<evidence type="ECO:0000259" key="13">
    <source>
        <dbReference type="PROSITE" id="PS51319"/>
    </source>
</evidence>
<evidence type="ECO:0000313" key="15">
    <source>
        <dbReference type="Proteomes" id="UP000002630"/>
    </source>
</evidence>
<protein>
    <recommendedName>
        <fullName evidence="11">Protein-serine/threonine kinase</fullName>
        <ecNumber evidence="11">2.7.11.-</ecNumber>
    </recommendedName>
</protein>
<comment type="similarity">
    <text evidence="2 11">Belongs to the PDK/BCKDK protein kinase family.</text>
</comment>
<evidence type="ECO:0000256" key="9">
    <source>
        <dbReference type="ARBA" id="ARBA00048201"/>
    </source>
</evidence>
<dbReference type="Gene3D" id="1.20.930.10">
    <property type="entry name" value="Conserved domain common to transcription factors TFIIS, elongin A, CRSP70"/>
    <property type="match status" value="1"/>
</dbReference>
<dbReference type="CDD" id="cd00183">
    <property type="entry name" value="TFIIS_I"/>
    <property type="match status" value="1"/>
</dbReference>
<dbReference type="Pfam" id="PF08711">
    <property type="entry name" value="Med26"/>
    <property type="match status" value="1"/>
</dbReference>
<keyword evidence="8 10" id="KW-0539">Nucleus</keyword>
<keyword evidence="15" id="KW-1185">Reference proteome</keyword>
<evidence type="ECO:0000256" key="5">
    <source>
        <dbReference type="ARBA" id="ARBA00022777"/>
    </source>
</evidence>
<organism evidence="14 15">
    <name type="scientific">Ectocarpus siliculosus</name>
    <name type="common">Brown alga</name>
    <name type="synonym">Conferva siliculosa</name>
    <dbReference type="NCBI Taxonomy" id="2880"/>
    <lineage>
        <taxon>Eukaryota</taxon>
        <taxon>Sar</taxon>
        <taxon>Stramenopiles</taxon>
        <taxon>Ochrophyta</taxon>
        <taxon>PX clade</taxon>
        <taxon>Phaeophyceae</taxon>
        <taxon>Ectocarpales</taxon>
        <taxon>Ectocarpaceae</taxon>
        <taxon>Ectocarpus</taxon>
    </lineage>
</organism>
<evidence type="ECO:0000256" key="4">
    <source>
        <dbReference type="ARBA" id="ARBA00022741"/>
    </source>
</evidence>
<feature type="compositionally biased region" description="Gly residues" evidence="12">
    <location>
        <begin position="513"/>
        <end position="528"/>
    </location>
</feature>
<accession>D8LL33</accession>
<sequence length="618" mass="67554">MYKAIQDLAREEVTCMSLKQLYVNGKNPEPAHRLANAQFLHRELPVRLSQRAVELMNLPHGLSDVPGVQQVYNCYARYAWELFCAPLPTTPQEEYNYSCLLSSLLLDGQSIPRALSIGLQDFHKQDGGGLGGGGGGRGSRSSDADVDPAVRLDIQEAISRFYTGRIGVRFLIEHHVSTLPPSRCRQGWSGIIQSAVSPSLEAKYTAAAVRSLCMRHLGAAPEVRIFGKDDATFTYVPSHLEVMLSEQLKNACRAVVQKHHPAYKSMTALAGPMSDWGKKECSTVREQALAAQSWSDGGPQMPPIKVTVAMGKADVTMKIADEGGGASRTEMEQLWTYYYTTANKFLVGNANLPVRLTAGPFSMNVFFFSPSTRVEHPLPPLAGFGMGLPLSRVYARYFGGDVLLKSMEGFGMDRHLERLSDLGDIPTEVFIDLLRRAKEKATPAIVKRLQDVNAALEETPVSVGVLKVTLIGKTVSQFRKAANPEVARTAAELVRRWKEAAGVAATTVNTPPGVGGSTAGSSSGGGGEAVQRSLADEKRRAVEEGFQCRTWESLYQEGMPQLLSHPVGATNIARHCSEDMYLELLRAEKVRASSKRAREARERELLKRPKLIVGKSKG</sequence>
<dbReference type="PANTHER" id="PTHR11947:SF3">
    <property type="entry name" value="[PYRUVATE DEHYDROGENASE (ACETYL-TRANSFERRING)] KINASE, MITOCHONDRIAL"/>
    <property type="match status" value="1"/>
</dbReference>
<dbReference type="Gene3D" id="1.20.140.20">
    <property type="entry name" value="Alpha-ketoacid/pyruvate dehydrogenase kinase, N-terminal domain"/>
    <property type="match status" value="1"/>
</dbReference>
<evidence type="ECO:0000256" key="2">
    <source>
        <dbReference type="ARBA" id="ARBA00006155"/>
    </source>
</evidence>
<dbReference type="InParanoid" id="D8LL33"/>
<dbReference type="EMBL" id="FN649760">
    <property type="protein sequence ID" value="CBN79650.1"/>
    <property type="molecule type" value="Genomic_DNA"/>
</dbReference>
<feature type="domain" description="TFIIS N-terminal" evidence="13">
    <location>
        <begin position="432"/>
        <end position="504"/>
    </location>
</feature>
<keyword evidence="6 11" id="KW-0067">ATP-binding</keyword>
<dbReference type="EC" id="2.7.11.-" evidence="11"/>
<dbReference type="Proteomes" id="UP000002630">
    <property type="component" value="Unassembled WGS sequence"/>
</dbReference>
<dbReference type="InterPro" id="IPR036890">
    <property type="entry name" value="HATPase_C_sf"/>
</dbReference>
<keyword evidence="3 11" id="KW-0808">Transferase</keyword>
<dbReference type="eggNOG" id="KOG0787">
    <property type="taxonomic scope" value="Eukaryota"/>
</dbReference>
<gene>
    <name evidence="14" type="ORF">Esi_0321_0005</name>
</gene>
<dbReference type="Pfam" id="PF10436">
    <property type="entry name" value="BCDHK_Adom3"/>
    <property type="match status" value="1"/>
</dbReference>
<reference evidence="14 15" key="1">
    <citation type="journal article" date="2010" name="Nature">
        <title>The Ectocarpus genome and the independent evolution of multicellularity in brown algae.</title>
        <authorList>
            <person name="Cock J.M."/>
            <person name="Sterck L."/>
            <person name="Rouze P."/>
            <person name="Scornet D."/>
            <person name="Allen A.E."/>
            <person name="Amoutzias G."/>
            <person name="Anthouard V."/>
            <person name="Artiguenave F."/>
            <person name="Aury J.M."/>
            <person name="Badger J.H."/>
            <person name="Beszteri B."/>
            <person name="Billiau K."/>
            <person name="Bonnet E."/>
            <person name="Bothwell J.H."/>
            <person name="Bowler C."/>
            <person name="Boyen C."/>
            <person name="Brownlee C."/>
            <person name="Carrano C.J."/>
            <person name="Charrier B."/>
            <person name="Cho G.Y."/>
            <person name="Coelho S.M."/>
            <person name="Collen J."/>
            <person name="Corre E."/>
            <person name="Da Silva C."/>
            <person name="Delage L."/>
            <person name="Delaroque N."/>
            <person name="Dittami S.M."/>
            <person name="Doulbeau S."/>
            <person name="Elias M."/>
            <person name="Farnham G."/>
            <person name="Gachon C.M."/>
            <person name="Gschloessl B."/>
            <person name="Heesch S."/>
            <person name="Jabbari K."/>
            <person name="Jubin C."/>
            <person name="Kawai H."/>
            <person name="Kimura K."/>
            <person name="Kloareg B."/>
            <person name="Kupper F.C."/>
            <person name="Lang D."/>
            <person name="Le Bail A."/>
            <person name="Leblanc C."/>
            <person name="Lerouge P."/>
            <person name="Lohr M."/>
            <person name="Lopez P.J."/>
            <person name="Martens C."/>
            <person name="Maumus F."/>
            <person name="Michel G."/>
            <person name="Miranda-Saavedra D."/>
            <person name="Morales J."/>
            <person name="Moreau H."/>
            <person name="Motomura T."/>
            <person name="Nagasato C."/>
            <person name="Napoli C.A."/>
            <person name="Nelson D.R."/>
            <person name="Nyvall-Collen P."/>
            <person name="Peters A.F."/>
            <person name="Pommier C."/>
            <person name="Potin P."/>
            <person name="Poulain J."/>
            <person name="Quesneville H."/>
            <person name="Read B."/>
            <person name="Rensing S.A."/>
            <person name="Ritter A."/>
            <person name="Rousvoal S."/>
            <person name="Samanta M."/>
            <person name="Samson G."/>
            <person name="Schroeder D.C."/>
            <person name="Segurens B."/>
            <person name="Strittmatter M."/>
            <person name="Tonon T."/>
            <person name="Tregear J.W."/>
            <person name="Valentin K."/>
            <person name="von Dassow P."/>
            <person name="Yamagishi T."/>
            <person name="Van de Peer Y."/>
            <person name="Wincker P."/>
        </authorList>
    </citation>
    <scope>NUCLEOTIDE SEQUENCE [LARGE SCALE GENOMIC DNA]</scope>
    <source>
        <strain evidence="15">Ec32 / CCAP1310/4</strain>
    </source>
</reference>
<evidence type="ECO:0000256" key="1">
    <source>
        <dbReference type="ARBA" id="ARBA00004123"/>
    </source>
</evidence>
<dbReference type="GO" id="GO:0005524">
    <property type="term" value="F:ATP binding"/>
    <property type="evidence" value="ECO:0007669"/>
    <property type="project" value="UniProtKB-UniRule"/>
</dbReference>
<dbReference type="GO" id="GO:0005759">
    <property type="term" value="C:mitochondrial matrix"/>
    <property type="evidence" value="ECO:0007669"/>
    <property type="project" value="UniProtKB-SubCell"/>
</dbReference>
<dbReference type="OrthoDB" id="241648at2759"/>
<feature type="region of interest" description="Disordered" evidence="12">
    <location>
        <begin position="505"/>
        <end position="536"/>
    </location>
</feature>
<dbReference type="PROSITE" id="PS51319">
    <property type="entry name" value="TFIIS_N"/>
    <property type="match status" value="1"/>
</dbReference>
<dbReference type="STRING" id="2880.D8LL33"/>
<dbReference type="InterPro" id="IPR035441">
    <property type="entry name" value="TFIIS/LEDGF_dom_sf"/>
</dbReference>
<dbReference type="InterPro" id="IPR017923">
    <property type="entry name" value="TFIIS_N"/>
</dbReference>
<dbReference type="GO" id="GO:0010906">
    <property type="term" value="P:regulation of glucose metabolic process"/>
    <property type="evidence" value="ECO:0007669"/>
    <property type="project" value="TreeGrafter"/>
</dbReference>
<dbReference type="SMART" id="SM00509">
    <property type="entry name" value="TFS2N"/>
    <property type="match status" value="1"/>
</dbReference>
<dbReference type="GO" id="GO:0005634">
    <property type="term" value="C:nucleus"/>
    <property type="evidence" value="ECO:0007669"/>
    <property type="project" value="UniProtKB-SubCell"/>
</dbReference>
<dbReference type="PANTHER" id="PTHR11947">
    <property type="entry name" value="PYRUVATE DEHYDROGENASE KINASE"/>
    <property type="match status" value="1"/>
</dbReference>
<dbReference type="InterPro" id="IPR039028">
    <property type="entry name" value="BCKD/PDK"/>
</dbReference>
<name>D8LL33_ECTSI</name>
<dbReference type="SUPFAM" id="SSF69012">
    <property type="entry name" value="alpha-ketoacid dehydrogenase kinase, N-terminal domain"/>
    <property type="match status" value="1"/>
</dbReference>
<dbReference type="InterPro" id="IPR036784">
    <property type="entry name" value="AK/P_DHK_N_sf"/>
</dbReference>
<keyword evidence="7 11" id="KW-0496">Mitochondrion</keyword>
<evidence type="ECO:0000313" key="14">
    <source>
        <dbReference type="EMBL" id="CBN79650.1"/>
    </source>
</evidence>
<dbReference type="InterPro" id="IPR018955">
    <property type="entry name" value="BCDHK/PDK_N"/>
</dbReference>
<comment type="catalytic activity">
    <reaction evidence="9">
        <text>L-seryl-[pyruvate dehydrogenase E1 alpha subunit] + ATP = O-phospho-L-seryl-[pyruvate dehydrogenase E1 alpha subunit] + ADP + H(+)</text>
        <dbReference type="Rhea" id="RHEA:23052"/>
        <dbReference type="Rhea" id="RHEA-COMP:13689"/>
        <dbReference type="Rhea" id="RHEA-COMP:13690"/>
        <dbReference type="ChEBI" id="CHEBI:15378"/>
        <dbReference type="ChEBI" id="CHEBI:29999"/>
        <dbReference type="ChEBI" id="CHEBI:30616"/>
        <dbReference type="ChEBI" id="CHEBI:83421"/>
        <dbReference type="ChEBI" id="CHEBI:456216"/>
        <dbReference type="EC" id="2.7.11.2"/>
    </reaction>
</comment>
<dbReference type="Gene3D" id="3.30.565.10">
    <property type="entry name" value="Histidine kinase-like ATPase, C-terminal domain"/>
    <property type="match status" value="1"/>
</dbReference>
<proteinExistence type="inferred from homology"/>
<comment type="subcellular location">
    <subcellularLocation>
        <location evidence="11">Mitochondrion matrix</location>
    </subcellularLocation>
    <subcellularLocation>
        <location evidence="1 10">Nucleus</location>
    </subcellularLocation>
</comment>
<evidence type="ECO:0000256" key="11">
    <source>
        <dbReference type="RuleBase" id="RU366032"/>
    </source>
</evidence>
<dbReference type="GO" id="GO:0004740">
    <property type="term" value="F:pyruvate dehydrogenase (acetyl-transferring) kinase activity"/>
    <property type="evidence" value="ECO:0007669"/>
    <property type="project" value="UniProtKB-EC"/>
</dbReference>
<evidence type="ECO:0000256" key="6">
    <source>
        <dbReference type="ARBA" id="ARBA00022840"/>
    </source>
</evidence>